<reference evidence="2 3" key="1">
    <citation type="journal article" date="2020" name="Mol. Biol. Evol.">
        <title>Distinct Expression and Methylation Patterns for Genes with Different Fates following a Single Whole-Genome Duplication in Flowering Plants.</title>
        <authorList>
            <person name="Shi T."/>
            <person name="Rahmani R.S."/>
            <person name="Gugger P.F."/>
            <person name="Wang M."/>
            <person name="Li H."/>
            <person name="Zhang Y."/>
            <person name="Li Z."/>
            <person name="Wang Q."/>
            <person name="Van de Peer Y."/>
            <person name="Marchal K."/>
            <person name="Chen J."/>
        </authorList>
    </citation>
    <scope>NUCLEOTIDE SEQUENCE [LARGE SCALE GENOMIC DNA]</scope>
    <source>
        <tissue evidence="2">Leaf</tissue>
    </source>
</reference>
<accession>A0A822ZRG8</accession>
<dbReference type="Proteomes" id="UP000607653">
    <property type="component" value="Unassembled WGS sequence"/>
</dbReference>
<dbReference type="PANTHER" id="PTHR36363">
    <property type="entry name" value="OS04G0687200 PROTEIN"/>
    <property type="match status" value="1"/>
</dbReference>
<name>A0A822ZRG8_NELNU</name>
<organism evidence="2 3">
    <name type="scientific">Nelumbo nucifera</name>
    <name type="common">Sacred lotus</name>
    <dbReference type="NCBI Taxonomy" id="4432"/>
    <lineage>
        <taxon>Eukaryota</taxon>
        <taxon>Viridiplantae</taxon>
        <taxon>Streptophyta</taxon>
        <taxon>Embryophyta</taxon>
        <taxon>Tracheophyta</taxon>
        <taxon>Spermatophyta</taxon>
        <taxon>Magnoliopsida</taxon>
        <taxon>Proteales</taxon>
        <taxon>Nelumbonaceae</taxon>
        <taxon>Nelumbo</taxon>
    </lineage>
</organism>
<dbReference type="PANTHER" id="PTHR36363:SF1">
    <property type="entry name" value="OS04G0687200 PROTEIN"/>
    <property type="match status" value="1"/>
</dbReference>
<keyword evidence="1" id="KW-0812">Transmembrane</keyword>
<proteinExistence type="predicted"/>
<evidence type="ECO:0000313" key="2">
    <source>
        <dbReference type="EMBL" id="DAD46111.1"/>
    </source>
</evidence>
<keyword evidence="1" id="KW-1133">Transmembrane helix</keyword>
<feature type="transmembrane region" description="Helical" evidence="1">
    <location>
        <begin position="115"/>
        <end position="134"/>
    </location>
</feature>
<comment type="caution">
    <text evidence="2">The sequence shown here is derived from an EMBL/GenBank/DDBJ whole genome shotgun (WGS) entry which is preliminary data.</text>
</comment>
<dbReference type="EMBL" id="DUZY01000007">
    <property type="protein sequence ID" value="DAD46111.1"/>
    <property type="molecule type" value="Genomic_DNA"/>
</dbReference>
<evidence type="ECO:0000256" key="1">
    <source>
        <dbReference type="SAM" id="Phobius"/>
    </source>
</evidence>
<protein>
    <submittedName>
        <fullName evidence="2">Uncharacterized protein</fullName>
    </submittedName>
</protein>
<gene>
    <name evidence="2" type="ORF">HUJ06_004341</name>
</gene>
<dbReference type="AlphaFoldDB" id="A0A822ZRG8"/>
<evidence type="ECO:0000313" key="3">
    <source>
        <dbReference type="Proteomes" id="UP000607653"/>
    </source>
</evidence>
<keyword evidence="3" id="KW-1185">Reference proteome</keyword>
<keyword evidence="1" id="KW-0472">Membrane</keyword>
<feature type="transmembrane region" description="Helical" evidence="1">
    <location>
        <begin position="35"/>
        <end position="54"/>
    </location>
</feature>
<sequence length="135" mass="15918">MVGYEHPAIPKETGLQAQSTTIKLHFEKTLEEKRVFFFLFLGLVFIALTLRCINGLKYQRRCHKLTLRLATERLKQIKMRRNNGLADETDNFEIQFQQPPLSYFGKLKRNWTMHIGFLILVYVFMVFSSVVLPYS</sequence>